<keyword evidence="2 3" id="KW-0663">Pyridoxal phosphate</keyword>
<dbReference type="PANTHER" id="PTHR30244">
    <property type="entry name" value="TRANSAMINASE"/>
    <property type="match status" value="1"/>
</dbReference>
<dbReference type="Pfam" id="PF01041">
    <property type="entry name" value="DegT_DnrJ_EryC1"/>
    <property type="match status" value="1"/>
</dbReference>
<evidence type="ECO:0000256" key="1">
    <source>
        <dbReference type="PIRSR" id="PIRSR000390-1"/>
    </source>
</evidence>
<dbReference type="CDD" id="cd00616">
    <property type="entry name" value="AHBA_syn"/>
    <property type="match status" value="1"/>
</dbReference>
<protein>
    <submittedName>
        <fullName evidence="4">Predicted pyridoxal phosphate-dependent enzyme</fullName>
        <ecNumber evidence="4">2.6.1.50</ecNumber>
    </submittedName>
</protein>
<dbReference type="GO" id="GO:0047310">
    <property type="term" value="F:glutamine-scyllo-inositol transaminase activity"/>
    <property type="evidence" value="ECO:0007669"/>
    <property type="project" value="UniProtKB-EC"/>
</dbReference>
<evidence type="ECO:0000256" key="2">
    <source>
        <dbReference type="PIRSR" id="PIRSR000390-2"/>
    </source>
</evidence>
<feature type="modified residue" description="N6-(pyridoxal phosphate)lysine" evidence="2">
    <location>
        <position position="198"/>
    </location>
</feature>
<comment type="similarity">
    <text evidence="3">Belongs to the DegT/DnrJ/EryC1 family.</text>
</comment>
<dbReference type="GO" id="GO:0000271">
    <property type="term" value="P:polysaccharide biosynthetic process"/>
    <property type="evidence" value="ECO:0007669"/>
    <property type="project" value="TreeGrafter"/>
</dbReference>
<dbReference type="InterPro" id="IPR015421">
    <property type="entry name" value="PyrdxlP-dep_Trfase_major"/>
</dbReference>
<evidence type="ECO:0000313" key="5">
    <source>
        <dbReference type="Proteomes" id="UP000010792"/>
    </source>
</evidence>
<dbReference type="GO" id="GO:0030170">
    <property type="term" value="F:pyridoxal phosphate binding"/>
    <property type="evidence" value="ECO:0007669"/>
    <property type="project" value="TreeGrafter"/>
</dbReference>
<keyword evidence="4" id="KW-0808">Transferase</keyword>
<organism evidence="4 5">
    <name type="scientific">Pseudorhizobium banfieldiae</name>
    <dbReference type="NCBI Taxonomy" id="1125847"/>
    <lineage>
        <taxon>Bacteria</taxon>
        <taxon>Pseudomonadati</taxon>
        <taxon>Pseudomonadota</taxon>
        <taxon>Alphaproteobacteria</taxon>
        <taxon>Hyphomicrobiales</taxon>
        <taxon>Rhizobiaceae</taxon>
        <taxon>Rhizobium/Agrobacterium group</taxon>
        <taxon>Pseudorhizobium</taxon>
    </lineage>
</organism>
<reference evidence="4 5" key="1">
    <citation type="journal article" date="2013" name="Genome Biol. Evol.">
        <title>Life in an arsenic-containing gold mine: genome and physiology of the autotrophic arsenite-oxidizing bacterium rhizobium sp. NT-26.</title>
        <authorList>
            <person name="Andres J."/>
            <person name="Arsene-Ploetze F."/>
            <person name="Barbe V."/>
            <person name="Brochier-Armanet C."/>
            <person name="Cleiss-Arnold J."/>
            <person name="Coppee J.Y."/>
            <person name="Dillies M.A."/>
            <person name="Geist"/>
            <person name="L"/>
            <person name="Joublin A."/>
            <person name="Koechler S."/>
            <person name="Lassalle F."/>
            <person name="Marchal M."/>
            <person name="Medigue C."/>
            <person name="Muller D."/>
            <person name="Nesme X."/>
            <person name="Plewniak F."/>
            <person name="Proux C."/>
            <person name="Ramirez-Bahena M.H."/>
            <person name="Schenowitz C."/>
            <person name="Sismeiro O."/>
            <person name="Vallenet D."/>
            <person name="Santini J.M."/>
            <person name="Bertin P.N."/>
        </authorList>
    </citation>
    <scope>NUCLEOTIDE SEQUENCE [LARGE SCALE GENOMIC DNA]</scope>
    <source>
        <strain evidence="4 5">NT-26</strain>
    </source>
</reference>
<dbReference type="STRING" id="1125847.NT26_3139"/>
<dbReference type="InterPro" id="IPR000653">
    <property type="entry name" value="DegT/StrS_aminotransferase"/>
</dbReference>
<dbReference type="KEGG" id="rht:NT26_3139"/>
<gene>
    <name evidence="4" type="ORF">NT26_3139</name>
</gene>
<accession>L0NKN0</accession>
<dbReference type="Proteomes" id="UP000010792">
    <property type="component" value="Chromosome"/>
</dbReference>
<keyword evidence="4" id="KW-0032">Aminotransferase</keyword>
<dbReference type="AlphaFoldDB" id="L0NKN0"/>
<sequence>MIPLCVPNISGNEGRYLAECVSSTFVSTIGPFVSRFETMVAEAAGTQGAVATSAGTTALHAALIAVGVQRDDLVICPALTFIASANAISHTGATPWLFDVDPASWTLDPALLSRELAEETQRHDGQIFHAKTGRRVSAIVPVFTLGIPADMDPILATAREYGLKVVVDGAAALGALYKGRKSGALGADLTMYSFNGNKTTTAGGGGAVAGDSDAVLAHFRHLTTTGRVGTDYDHDVVAFNYRMTNLQAAVGCAQMERLDEFVAAKRRIAARYEEGFRGLNGIGPFPDPEYATSPAWFSGFAFQGEDGGEKSRALRAYLREKSIDARPFWKPMHDQKPYASAPRTKMPVTDTLWRGVVTLPCSTHLTRAEQDKVIETVLEWFESSAL</sequence>
<feature type="active site" description="Proton acceptor" evidence="1">
    <location>
        <position position="198"/>
    </location>
</feature>
<dbReference type="EC" id="2.6.1.50" evidence="4"/>
<dbReference type="InterPro" id="IPR015424">
    <property type="entry name" value="PyrdxlP-dep_Trfase"/>
</dbReference>
<dbReference type="SUPFAM" id="SSF53383">
    <property type="entry name" value="PLP-dependent transferases"/>
    <property type="match status" value="1"/>
</dbReference>
<evidence type="ECO:0000256" key="3">
    <source>
        <dbReference type="RuleBase" id="RU004508"/>
    </source>
</evidence>
<dbReference type="RefSeq" id="WP_052639861.1">
    <property type="nucleotide sequence ID" value="NZ_FO082820.1"/>
</dbReference>
<dbReference type="Gene3D" id="3.40.640.10">
    <property type="entry name" value="Type I PLP-dependent aspartate aminotransferase-like (Major domain)"/>
    <property type="match status" value="1"/>
</dbReference>
<dbReference type="PIRSF" id="PIRSF000390">
    <property type="entry name" value="PLP_StrS"/>
    <property type="match status" value="1"/>
</dbReference>
<dbReference type="PANTHER" id="PTHR30244:SF30">
    <property type="entry name" value="BLR5990 PROTEIN"/>
    <property type="match status" value="1"/>
</dbReference>
<dbReference type="EMBL" id="FO082820">
    <property type="protein sequence ID" value="CCF20862.1"/>
    <property type="molecule type" value="Genomic_DNA"/>
</dbReference>
<name>L0NKN0_9HYPH</name>
<evidence type="ECO:0000313" key="4">
    <source>
        <dbReference type="EMBL" id="CCF20862.1"/>
    </source>
</evidence>
<proteinExistence type="inferred from homology"/>
<dbReference type="OrthoDB" id="9768668at2"/>
<keyword evidence="5" id="KW-1185">Reference proteome</keyword>